<name>X1KNF4_9ZZZZ</name>
<accession>X1KNF4</accession>
<reference evidence="1" key="1">
    <citation type="journal article" date="2014" name="Front. Microbiol.">
        <title>High frequency of phylogenetically diverse reductive dehalogenase-homologous genes in deep subseafloor sedimentary metagenomes.</title>
        <authorList>
            <person name="Kawai M."/>
            <person name="Futagami T."/>
            <person name="Toyoda A."/>
            <person name="Takaki Y."/>
            <person name="Nishi S."/>
            <person name="Hori S."/>
            <person name="Arai W."/>
            <person name="Tsubouchi T."/>
            <person name="Morono Y."/>
            <person name="Uchiyama I."/>
            <person name="Ito T."/>
            <person name="Fujiyama A."/>
            <person name="Inagaki F."/>
            <person name="Takami H."/>
        </authorList>
    </citation>
    <scope>NUCLEOTIDE SEQUENCE</scope>
    <source>
        <strain evidence="1">Expedition CK06-06</strain>
    </source>
</reference>
<comment type="caution">
    <text evidence="1">The sequence shown here is derived from an EMBL/GenBank/DDBJ whole genome shotgun (WGS) entry which is preliminary data.</text>
</comment>
<evidence type="ECO:0000313" key="1">
    <source>
        <dbReference type="EMBL" id="GAI08602.1"/>
    </source>
</evidence>
<proteinExistence type="predicted"/>
<gene>
    <name evidence="1" type="ORF">S06H3_12555</name>
</gene>
<organism evidence="1">
    <name type="scientific">marine sediment metagenome</name>
    <dbReference type="NCBI Taxonomy" id="412755"/>
    <lineage>
        <taxon>unclassified sequences</taxon>
        <taxon>metagenomes</taxon>
        <taxon>ecological metagenomes</taxon>
    </lineage>
</organism>
<dbReference type="AlphaFoldDB" id="X1KNF4"/>
<dbReference type="EMBL" id="BARV01006140">
    <property type="protein sequence ID" value="GAI08602.1"/>
    <property type="molecule type" value="Genomic_DNA"/>
</dbReference>
<protein>
    <submittedName>
        <fullName evidence="1">Uncharacterized protein</fullName>
    </submittedName>
</protein>
<sequence>MGGGGARGETSGGVRLEKETIDHKKIAGVLNEQIDSVLRRWLAGEFTDPELELYLMQFSREGVVHALMATLNLLKKKSLEAIPKLVKGLDVSELPKSLGEMVSESDMKEIAELDGLVNQLLNEQITLVEFVERTEKVSKKTLTCMLAGLTIVMRKVGEESYEAER</sequence>